<reference evidence="2" key="1">
    <citation type="submission" date="2021-05" db="EMBL/GenBank/DDBJ databases">
        <title>A free-living protist that lacks canonical eukaryotic 1 DNA replication and segregation systems.</title>
        <authorList>
            <person name="Salas-Leiva D.E."/>
            <person name="Tromer E.C."/>
            <person name="Curtis B.A."/>
            <person name="Jerlstrom-Hultqvist J."/>
            <person name="Kolisko M."/>
            <person name="Yi Z."/>
            <person name="Salas-Leiva J.S."/>
            <person name="Gallot-Lavallee L."/>
            <person name="Kops G.J.P.L."/>
            <person name="Archibald J.M."/>
            <person name="Simpson A.G.B."/>
            <person name="Roger A.J."/>
        </authorList>
    </citation>
    <scope>NUCLEOTIDE SEQUENCE</scope>
    <source>
        <strain evidence="2">BICM</strain>
    </source>
</reference>
<dbReference type="EMBL" id="JAHDYR010000066">
    <property type="protein sequence ID" value="KAG9390185.1"/>
    <property type="molecule type" value="Genomic_DNA"/>
</dbReference>
<dbReference type="GO" id="GO:0043328">
    <property type="term" value="P:protein transport to vacuole involved in ubiquitin-dependent protein catabolic process via the multivesicular body sorting pathway"/>
    <property type="evidence" value="ECO:0007669"/>
    <property type="project" value="TreeGrafter"/>
</dbReference>
<dbReference type="InterPro" id="IPR036390">
    <property type="entry name" value="WH_DNA-bd_sf"/>
</dbReference>
<keyword evidence="3" id="KW-1185">Reference proteome</keyword>
<dbReference type="InterPro" id="IPR016689">
    <property type="entry name" value="ESCRT-2_cplx_Snf8"/>
</dbReference>
<dbReference type="InterPro" id="IPR036388">
    <property type="entry name" value="WH-like_DNA-bd_sf"/>
</dbReference>
<dbReference type="PANTHER" id="PTHR12806">
    <property type="entry name" value="EAP30 SUBUNIT OF ELL COMPLEX"/>
    <property type="match status" value="1"/>
</dbReference>
<dbReference type="GO" id="GO:0000814">
    <property type="term" value="C:ESCRT II complex"/>
    <property type="evidence" value="ECO:0007669"/>
    <property type="project" value="InterPro"/>
</dbReference>
<dbReference type="SUPFAM" id="SSF46785">
    <property type="entry name" value="Winged helix' DNA-binding domain"/>
    <property type="match status" value="2"/>
</dbReference>
<dbReference type="Proteomes" id="UP000717585">
    <property type="component" value="Unassembled WGS sequence"/>
</dbReference>
<comment type="caution">
    <text evidence="2">The sequence shown here is derived from an EMBL/GenBank/DDBJ whole genome shotgun (WGS) entry which is preliminary data.</text>
</comment>
<evidence type="ECO:0000256" key="1">
    <source>
        <dbReference type="ARBA" id="ARBA00009834"/>
    </source>
</evidence>
<evidence type="ECO:0000313" key="3">
    <source>
        <dbReference type="Proteomes" id="UP000717585"/>
    </source>
</evidence>
<proteinExistence type="inferred from homology"/>
<dbReference type="Gene3D" id="1.10.10.10">
    <property type="entry name" value="Winged helix-like DNA-binding domain superfamily/Winged helix DNA-binding domain"/>
    <property type="match status" value="2"/>
</dbReference>
<sequence length="243" mass="26971">MRRGVGVGAFQNQARFTQTLAATGAAIQKTQMETVQRQMSTFKDNLEDFARKHREQINSVPEFRARFNQMCKTMGADPLASNKSFWAKILGIGEFYTDLGIQIVDICYTSRATDGGLLEMSELLRRLRNMRGKNAHAVSQDDVVRAIDKLELLEGGFKVVEFAGRTLVQSIPADLTDDQTSVMKACGTKAYTTLDELAAETGWPESRCMAALDSLMNGGMVWVDDGGKQREYWMMALTAMGEA</sequence>
<dbReference type="Gene3D" id="6.10.140.180">
    <property type="match status" value="1"/>
</dbReference>
<dbReference type="AlphaFoldDB" id="A0A8J6ARA6"/>
<dbReference type="InterPro" id="IPR040608">
    <property type="entry name" value="Snf8/Vps36"/>
</dbReference>
<comment type="similarity">
    <text evidence="1">Belongs to the SNF8 family.</text>
</comment>
<evidence type="ECO:0000313" key="2">
    <source>
        <dbReference type="EMBL" id="KAG9390185.1"/>
    </source>
</evidence>
<dbReference type="PANTHER" id="PTHR12806:SF0">
    <property type="entry name" value="VACUOLAR-SORTING PROTEIN SNF8"/>
    <property type="match status" value="1"/>
</dbReference>
<name>A0A8J6ARA6_9EUKA</name>
<dbReference type="Pfam" id="PF04157">
    <property type="entry name" value="EAP30"/>
    <property type="match status" value="1"/>
</dbReference>
<accession>A0A8J6ARA6</accession>
<gene>
    <name evidence="2" type="ORF">J8273_8225</name>
</gene>
<protein>
    <recommendedName>
        <fullName evidence="4">Vacuolar-sorting protein SNF8</fullName>
    </recommendedName>
</protein>
<dbReference type="OrthoDB" id="283883at2759"/>
<evidence type="ECO:0008006" key="4">
    <source>
        <dbReference type="Google" id="ProtNLM"/>
    </source>
</evidence>
<organism evidence="2 3">
    <name type="scientific">Carpediemonas membranifera</name>
    <dbReference type="NCBI Taxonomy" id="201153"/>
    <lineage>
        <taxon>Eukaryota</taxon>
        <taxon>Metamonada</taxon>
        <taxon>Carpediemonas-like organisms</taxon>
        <taxon>Carpediemonas</taxon>
    </lineage>
</organism>